<dbReference type="PANTHER" id="PTHR36367:SF2">
    <property type="entry name" value="TRANSMEMBRANE PROTEIN"/>
    <property type="match status" value="1"/>
</dbReference>
<accession>W9S8F9</accession>
<dbReference type="AlphaFoldDB" id="W9S8F9"/>
<keyword evidence="3" id="KW-1185">Reference proteome</keyword>
<evidence type="ECO:0000313" key="2">
    <source>
        <dbReference type="EMBL" id="EXB94186.1"/>
    </source>
</evidence>
<dbReference type="EMBL" id="KE345130">
    <property type="protein sequence ID" value="EXB94186.1"/>
    <property type="molecule type" value="Genomic_DNA"/>
</dbReference>
<feature type="transmembrane region" description="Helical" evidence="1">
    <location>
        <begin position="116"/>
        <end position="137"/>
    </location>
</feature>
<evidence type="ECO:0000256" key="1">
    <source>
        <dbReference type="SAM" id="Phobius"/>
    </source>
</evidence>
<keyword evidence="1" id="KW-1133">Transmembrane helix</keyword>
<organism evidence="2 3">
    <name type="scientific">Morus notabilis</name>
    <dbReference type="NCBI Taxonomy" id="981085"/>
    <lineage>
        <taxon>Eukaryota</taxon>
        <taxon>Viridiplantae</taxon>
        <taxon>Streptophyta</taxon>
        <taxon>Embryophyta</taxon>
        <taxon>Tracheophyta</taxon>
        <taxon>Spermatophyta</taxon>
        <taxon>Magnoliopsida</taxon>
        <taxon>eudicotyledons</taxon>
        <taxon>Gunneridae</taxon>
        <taxon>Pentapetalae</taxon>
        <taxon>rosids</taxon>
        <taxon>fabids</taxon>
        <taxon>Rosales</taxon>
        <taxon>Moraceae</taxon>
        <taxon>Moreae</taxon>
        <taxon>Morus</taxon>
    </lineage>
</organism>
<protein>
    <submittedName>
        <fullName evidence="2">Uncharacterized protein</fullName>
    </submittedName>
</protein>
<gene>
    <name evidence="2" type="ORF">L484_007849</name>
</gene>
<feature type="transmembrane region" description="Helical" evidence="1">
    <location>
        <begin position="91"/>
        <end position="110"/>
    </location>
</feature>
<keyword evidence="1" id="KW-0472">Membrane</keyword>
<dbReference type="STRING" id="981085.W9S8F9"/>
<keyword evidence="1" id="KW-0812">Transmembrane</keyword>
<reference evidence="3" key="1">
    <citation type="submission" date="2013-01" db="EMBL/GenBank/DDBJ databases">
        <title>Draft Genome Sequence of a Mulberry Tree, Morus notabilis C.K. Schneid.</title>
        <authorList>
            <person name="He N."/>
            <person name="Zhao S."/>
        </authorList>
    </citation>
    <scope>NUCLEOTIDE SEQUENCE</scope>
</reference>
<evidence type="ECO:0000313" key="3">
    <source>
        <dbReference type="Proteomes" id="UP000030645"/>
    </source>
</evidence>
<dbReference type="eggNOG" id="ENOG502QR51">
    <property type="taxonomic scope" value="Eukaryota"/>
</dbReference>
<proteinExistence type="predicted"/>
<dbReference type="Proteomes" id="UP000030645">
    <property type="component" value="Unassembled WGS sequence"/>
</dbReference>
<dbReference type="PANTHER" id="PTHR36367">
    <property type="entry name" value="TRANSMEMBRANE PROTEIN"/>
    <property type="match status" value="1"/>
</dbReference>
<sequence length="156" mass="17627">MSSIMAASQALLCNNRSFLRKKPVIHRSRNQITHLSPSFVKTLPSKSFETTKSKLEFPFGFSDKLTCRASPQKPSASMEELDDDLRRATQALLWVAEGVYIFWLFLLPYAPGDPVWAISAETVNSLVGLSLNFFFILPLMNAVEDIKVLWIVYTPL</sequence>
<name>W9S8F9_9ROSA</name>